<dbReference type="Gene3D" id="3.40.50.1820">
    <property type="entry name" value="alpha/beta hydrolase"/>
    <property type="match status" value="1"/>
</dbReference>
<evidence type="ECO:0000313" key="1">
    <source>
        <dbReference type="EMBL" id="AXY68317.1"/>
    </source>
</evidence>
<keyword evidence="2" id="KW-1185">Reference proteome</keyword>
<evidence type="ECO:0000313" key="2">
    <source>
        <dbReference type="Proteomes" id="UP000261812"/>
    </source>
</evidence>
<accession>A0A3B7MCG7</accession>
<dbReference type="Pfam" id="PF05728">
    <property type="entry name" value="UPF0227"/>
    <property type="match status" value="1"/>
</dbReference>
<keyword evidence="1" id="KW-0378">Hydrolase</keyword>
<reference evidence="2" key="1">
    <citation type="submission" date="2018-09" db="EMBL/GenBank/DDBJ databases">
        <title>Complete genome sequence of thermophilic cyanobacteria strain Thermosynechococcus elongatus PKUAC-SCTE542.</title>
        <authorList>
            <person name="Liang Y."/>
            <person name="Tang J."/>
            <person name="Daroch M."/>
        </authorList>
    </citation>
    <scope>NUCLEOTIDE SEQUENCE [LARGE SCALE GENOMIC DNA]</scope>
    <source>
        <strain evidence="2">E542</strain>
    </source>
</reference>
<gene>
    <name evidence="1" type="ORF">D3A95_10105</name>
</gene>
<proteinExistence type="predicted"/>
<dbReference type="SUPFAM" id="SSF53474">
    <property type="entry name" value="alpha/beta-Hydrolases"/>
    <property type="match status" value="1"/>
</dbReference>
<dbReference type="KEGG" id="tsq:D3A95_10105"/>
<protein>
    <submittedName>
        <fullName evidence="1">Alpha/beta fold hydrolase</fullName>
    </submittedName>
</protein>
<name>A0A3B7MCG7_9CYAN</name>
<dbReference type="AlphaFoldDB" id="A0A3B7MCG7"/>
<dbReference type="EMBL" id="CP032152">
    <property type="protein sequence ID" value="AXY68317.1"/>
    <property type="molecule type" value="Genomic_DNA"/>
</dbReference>
<dbReference type="InterPro" id="IPR029058">
    <property type="entry name" value="AB_hydrolase_fold"/>
</dbReference>
<sequence length="211" mass="24479">MQYLYLHGFASSPRSAKAQYFRDRFEELGQPLLIPDLNQGDFFHLTLSRQIEQVEALLIPEEPVTLIGSSFGGLTAAWLAEKHPQVVQLFLLAPAFEFAIQWLPRLGDEYRRWQETGVLEVYHYTEERLLPLSYGFAKDLLAYDDRQLQRPVPTLIFHGLQDEVIPIAASRRYCEGRPWVSRVELDSDHALKEVQPAIWGMMYPIIYQQLT</sequence>
<dbReference type="Proteomes" id="UP000261812">
    <property type="component" value="Chromosome"/>
</dbReference>
<dbReference type="GO" id="GO:0016787">
    <property type="term" value="F:hydrolase activity"/>
    <property type="evidence" value="ECO:0007669"/>
    <property type="project" value="UniProtKB-KW"/>
</dbReference>
<organism evidence="1 2">
    <name type="scientific">Thermosynechococcus sichuanensis E542</name>
    <dbReference type="NCBI Taxonomy" id="2016101"/>
    <lineage>
        <taxon>Bacteria</taxon>
        <taxon>Bacillati</taxon>
        <taxon>Cyanobacteriota</taxon>
        <taxon>Cyanophyceae</taxon>
        <taxon>Acaryochloridales</taxon>
        <taxon>Thermosynechococcaceae</taxon>
        <taxon>Thermosynechococcus</taxon>
        <taxon>Thermosynechococcus sichuanensis</taxon>
    </lineage>
</organism>
<dbReference type="InterPro" id="IPR008886">
    <property type="entry name" value="UPF0227/Esterase_YqiA"/>
</dbReference>
<dbReference type="RefSeq" id="WP_181494881.1">
    <property type="nucleotide sequence ID" value="NZ_CP032152.1"/>
</dbReference>